<evidence type="ECO:0000256" key="1">
    <source>
        <dbReference type="ARBA" id="ARBA00009451"/>
    </source>
</evidence>
<comment type="function">
    <text evidence="7 10">This protein binds specifically to 23S rRNA; its binding is stimulated by other ribosomal proteins, e.g., L4, L17, and L20. It is important during the early stages of 50S assembly. It makes multiple contacts with different domains of the 23S rRNA in the assembled 50S subunit and ribosome.</text>
</comment>
<evidence type="ECO:0000256" key="5">
    <source>
        <dbReference type="ARBA" id="ARBA00023274"/>
    </source>
</evidence>
<keyword evidence="5 7" id="KW-0687">Ribonucleoprotein</keyword>
<dbReference type="GO" id="GO:0019843">
    <property type="term" value="F:rRNA binding"/>
    <property type="evidence" value="ECO:0007669"/>
    <property type="project" value="UniProtKB-UniRule"/>
</dbReference>
<accession>A0A1F5UPB2</accession>
<proteinExistence type="inferred from homology"/>
<evidence type="ECO:0000256" key="8">
    <source>
        <dbReference type="RuleBase" id="RU004005"/>
    </source>
</evidence>
<dbReference type="InterPro" id="IPR047867">
    <property type="entry name" value="Ribosomal_uL22_bac/org-type"/>
</dbReference>
<organism evidence="11 12">
    <name type="scientific">Fraserbacteria sp. (strain RBG_16_55_9)</name>
    <dbReference type="NCBI Taxonomy" id="1817864"/>
    <lineage>
        <taxon>Bacteria</taxon>
        <taxon>Candidatus Fraseribacteriota</taxon>
    </lineage>
</organism>
<dbReference type="Proteomes" id="UP000179157">
    <property type="component" value="Unassembled WGS sequence"/>
</dbReference>
<evidence type="ECO:0000256" key="2">
    <source>
        <dbReference type="ARBA" id="ARBA00022730"/>
    </source>
</evidence>
<sequence>MQAKAIAKWVRVSPERARLVAREIQGKSVDEALMLVQFAKSKGARAIHKVLESAVANAEHNYEMDVDRLIVREARIDGGPVLKRMKPRARGRSDVIQRPTSHITVVVAEREGK</sequence>
<keyword evidence="4 7" id="KW-0689">Ribosomal protein</keyword>
<protein>
    <recommendedName>
        <fullName evidence="6 7">Large ribosomal subunit protein uL22</fullName>
    </recommendedName>
</protein>
<dbReference type="GO" id="GO:0006412">
    <property type="term" value="P:translation"/>
    <property type="evidence" value="ECO:0007669"/>
    <property type="project" value="UniProtKB-UniRule"/>
</dbReference>
<dbReference type="GO" id="GO:0022625">
    <property type="term" value="C:cytosolic large ribosomal subunit"/>
    <property type="evidence" value="ECO:0007669"/>
    <property type="project" value="TreeGrafter"/>
</dbReference>
<dbReference type="NCBIfam" id="TIGR01044">
    <property type="entry name" value="rplV_bact"/>
    <property type="match status" value="1"/>
</dbReference>
<dbReference type="HAMAP" id="MF_01331_B">
    <property type="entry name" value="Ribosomal_uL22_B"/>
    <property type="match status" value="1"/>
</dbReference>
<evidence type="ECO:0000256" key="3">
    <source>
        <dbReference type="ARBA" id="ARBA00022884"/>
    </source>
</evidence>
<evidence type="ECO:0000256" key="6">
    <source>
        <dbReference type="ARBA" id="ARBA00035207"/>
    </source>
</evidence>
<evidence type="ECO:0000256" key="7">
    <source>
        <dbReference type="HAMAP-Rule" id="MF_01331"/>
    </source>
</evidence>
<dbReference type="CDD" id="cd00336">
    <property type="entry name" value="Ribosomal_L22"/>
    <property type="match status" value="1"/>
</dbReference>
<dbReference type="EMBL" id="MFGX01000122">
    <property type="protein sequence ID" value="OGF52997.1"/>
    <property type="molecule type" value="Genomic_DNA"/>
</dbReference>
<comment type="subunit">
    <text evidence="7 9">Part of the 50S ribosomal subunit.</text>
</comment>
<dbReference type="PROSITE" id="PS00464">
    <property type="entry name" value="RIBOSOMAL_L22"/>
    <property type="match status" value="1"/>
</dbReference>
<evidence type="ECO:0000256" key="9">
    <source>
        <dbReference type="RuleBase" id="RU004006"/>
    </source>
</evidence>
<dbReference type="AlphaFoldDB" id="A0A1F5UPB2"/>
<dbReference type="Gene3D" id="3.90.470.10">
    <property type="entry name" value="Ribosomal protein L22/L17"/>
    <property type="match status" value="1"/>
</dbReference>
<reference evidence="11 12" key="1">
    <citation type="journal article" date="2016" name="Nat. Commun.">
        <title>Thousands of microbial genomes shed light on interconnected biogeochemical processes in an aquifer system.</title>
        <authorList>
            <person name="Anantharaman K."/>
            <person name="Brown C.T."/>
            <person name="Hug L.A."/>
            <person name="Sharon I."/>
            <person name="Castelle C.J."/>
            <person name="Probst A.J."/>
            <person name="Thomas B.C."/>
            <person name="Singh A."/>
            <person name="Wilkins M.J."/>
            <person name="Karaoz U."/>
            <person name="Brodie E.L."/>
            <person name="Williams K.H."/>
            <person name="Hubbard S.S."/>
            <person name="Banfield J.F."/>
        </authorList>
    </citation>
    <scope>NUCLEOTIDE SEQUENCE [LARGE SCALE GENOMIC DNA]</scope>
    <source>
        <strain evidence="12">RBG_16_55_9</strain>
    </source>
</reference>
<comment type="caution">
    <text evidence="11">The sequence shown here is derived from an EMBL/GenBank/DDBJ whole genome shotgun (WGS) entry which is preliminary data.</text>
</comment>
<dbReference type="GO" id="GO:0003735">
    <property type="term" value="F:structural constituent of ribosome"/>
    <property type="evidence" value="ECO:0007669"/>
    <property type="project" value="InterPro"/>
</dbReference>
<dbReference type="STRING" id="1817864.A2Z21_08520"/>
<comment type="similarity">
    <text evidence="1 7 8">Belongs to the universal ribosomal protein uL22 family.</text>
</comment>
<dbReference type="InterPro" id="IPR018260">
    <property type="entry name" value="Ribosomal_uL22_CS"/>
</dbReference>
<evidence type="ECO:0000313" key="11">
    <source>
        <dbReference type="EMBL" id="OGF52997.1"/>
    </source>
</evidence>
<evidence type="ECO:0000256" key="10">
    <source>
        <dbReference type="RuleBase" id="RU004008"/>
    </source>
</evidence>
<dbReference type="SUPFAM" id="SSF54843">
    <property type="entry name" value="Ribosomal protein L22"/>
    <property type="match status" value="1"/>
</dbReference>
<evidence type="ECO:0000256" key="4">
    <source>
        <dbReference type="ARBA" id="ARBA00022980"/>
    </source>
</evidence>
<name>A0A1F5UPB2_FRAXR</name>
<keyword evidence="2 7" id="KW-0699">rRNA-binding</keyword>
<evidence type="ECO:0000313" key="12">
    <source>
        <dbReference type="Proteomes" id="UP000179157"/>
    </source>
</evidence>
<dbReference type="InterPro" id="IPR036394">
    <property type="entry name" value="Ribosomal_uL22_sf"/>
</dbReference>
<dbReference type="InterPro" id="IPR001063">
    <property type="entry name" value="Ribosomal_uL22"/>
</dbReference>
<dbReference type="PANTHER" id="PTHR13501:SF8">
    <property type="entry name" value="LARGE RIBOSOMAL SUBUNIT PROTEIN UL22M"/>
    <property type="match status" value="1"/>
</dbReference>
<keyword evidence="3 7" id="KW-0694">RNA-binding</keyword>
<dbReference type="InterPro" id="IPR005727">
    <property type="entry name" value="Ribosomal_uL22_bac/chlpt-type"/>
</dbReference>
<dbReference type="Pfam" id="PF00237">
    <property type="entry name" value="Ribosomal_L22"/>
    <property type="match status" value="1"/>
</dbReference>
<gene>
    <name evidence="7" type="primary">rplV</name>
    <name evidence="11" type="ORF">A2Z21_08520</name>
</gene>
<comment type="function">
    <text evidence="7">The globular domain of the protein is located near the polypeptide exit tunnel on the outside of the subunit, while an extended beta-hairpin is found that lines the wall of the exit tunnel in the center of the 70S ribosome.</text>
</comment>
<dbReference type="PANTHER" id="PTHR13501">
    <property type="entry name" value="CHLOROPLAST 50S RIBOSOMAL PROTEIN L22-RELATED"/>
    <property type="match status" value="1"/>
</dbReference>